<dbReference type="Proteomes" id="UP000326939">
    <property type="component" value="Chromosome 17"/>
</dbReference>
<organism evidence="2 3">
    <name type="scientific">Salix brachista</name>
    <dbReference type="NCBI Taxonomy" id="2182728"/>
    <lineage>
        <taxon>Eukaryota</taxon>
        <taxon>Viridiplantae</taxon>
        <taxon>Streptophyta</taxon>
        <taxon>Embryophyta</taxon>
        <taxon>Tracheophyta</taxon>
        <taxon>Spermatophyta</taxon>
        <taxon>Magnoliopsida</taxon>
        <taxon>eudicotyledons</taxon>
        <taxon>Gunneridae</taxon>
        <taxon>Pentapetalae</taxon>
        <taxon>rosids</taxon>
        <taxon>fabids</taxon>
        <taxon>Malpighiales</taxon>
        <taxon>Salicaceae</taxon>
        <taxon>Saliceae</taxon>
        <taxon>Salix</taxon>
    </lineage>
</organism>
<evidence type="ECO:0000313" key="2">
    <source>
        <dbReference type="EMBL" id="KAB5515837.1"/>
    </source>
</evidence>
<proteinExistence type="predicted"/>
<reference evidence="3" key="1">
    <citation type="journal article" date="2019" name="Gigascience">
        <title>De novo genome assembly of the endangered Acer yangbiense, a plant species with extremely small populations endemic to Yunnan Province, China.</title>
        <authorList>
            <person name="Yang J."/>
            <person name="Wariss H.M."/>
            <person name="Tao L."/>
            <person name="Zhang R."/>
            <person name="Yun Q."/>
            <person name="Hollingsworth P."/>
            <person name="Dao Z."/>
            <person name="Luo G."/>
            <person name="Guo H."/>
            <person name="Ma Y."/>
            <person name="Sun W."/>
        </authorList>
    </citation>
    <scope>NUCLEOTIDE SEQUENCE [LARGE SCALE GENOMIC DNA]</scope>
    <source>
        <strain evidence="3">cv. br00</strain>
    </source>
</reference>
<dbReference type="AlphaFoldDB" id="A0A5N5JLD4"/>
<accession>A0A5N5JLD4</accession>
<protein>
    <submittedName>
        <fullName evidence="2">Uncharacterized protein</fullName>
    </submittedName>
</protein>
<sequence length="161" mass="18461">MENDIEQARAYDIEQARASNMENDIEQARAYDIEQARASNMENDIEQARAYDIEQARASNMENDIEQARASNMEEDKASSPNKGKYIDEGNASDIEMATNILQKLDNELSWMPLQRNGPESRRSECCRVPKPLRDPGCRERNQHQAGFKKVVYEVFTNDAL</sequence>
<name>A0A5N5JLD4_9ROSI</name>
<gene>
    <name evidence="2" type="ORF">DKX38_026485</name>
</gene>
<evidence type="ECO:0000256" key="1">
    <source>
        <dbReference type="SAM" id="MobiDB-lite"/>
    </source>
</evidence>
<dbReference type="EMBL" id="VDCV01000017">
    <property type="protein sequence ID" value="KAB5515837.1"/>
    <property type="molecule type" value="Genomic_DNA"/>
</dbReference>
<keyword evidence="3" id="KW-1185">Reference proteome</keyword>
<evidence type="ECO:0000313" key="3">
    <source>
        <dbReference type="Proteomes" id="UP000326939"/>
    </source>
</evidence>
<feature type="region of interest" description="Disordered" evidence="1">
    <location>
        <begin position="69"/>
        <end position="89"/>
    </location>
</feature>
<comment type="caution">
    <text evidence="2">The sequence shown here is derived from an EMBL/GenBank/DDBJ whole genome shotgun (WGS) entry which is preliminary data.</text>
</comment>